<dbReference type="Pfam" id="PF13193">
    <property type="entry name" value="AMP-binding_C"/>
    <property type="match status" value="1"/>
</dbReference>
<evidence type="ECO:0000256" key="6">
    <source>
        <dbReference type="SAM" id="MobiDB-lite"/>
    </source>
</evidence>
<dbReference type="GO" id="GO:0046872">
    <property type="term" value="F:metal ion binding"/>
    <property type="evidence" value="ECO:0007669"/>
    <property type="project" value="UniProtKB-KW"/>
</dbReference>
<dbReference type="InterPro" id="IPR042099">
    <property type="entry name" value="ANL_N_sf"/>
</dbReference>
<feature type="compositionally biased region" description="Basic and acidic residues" evidence="6">
    <location>
        <begin position="2013"/>
        <end position="2034"/>
    </location>
</feature>
<dbReference type="STRING" id="1672749.BJF92_18280"/>
<dbReference type="GO" id="GO:0044550">
    <property type="term" value="P:secondary metabolite biosynthetic process"/>
    <property type="evidence" value="ECO:0007669"/>
    <property type="project" value="TreeGrafter"/>
</dbReference>
<evidence type="ECO:0000259" key="7">
    <source>
        <dbReference type="PROSITE" id="PS50075"/>
    </source>
</evidence>
<dbReference type="PROSITE" id="PS00455">
    <property type="entry name" value="AMP_BINDING"/>
    <property type="match status" value="2"/>
</dbReference>
<dbReference type="Gene3D" id="3.30.559.10">
    <property type="entry name" value="Chloramphenicol acetyltransferase-like domain"/>
    <property type="match status" value="3"/>
</dbReference>
<dbReference type="Pfam" id="PF00550">
    <property type="entry name" value="PP-binding"/>
    <property type="match status" value="2"/>
</dbReference>
<dbReference type="Gene3D" id="3.30.559.30">
    <property type="entry name" value="Nonribosomal peptide synthetase, condensation domain"/>
    <property type="match status" value="3"/>
</dbReference>
<evidence type="ECO:0000256" key="4">
    <source>
        <dbReference type="ARBA" id="ARBA00022723"/>
    </source>
</evidence>
<dbReference type="Proteomes" id="UP000186143">
    <property type="component" value="Unassembled WGS sequence"/>
</dbReference>
<dbReference type="SUPFAM" id="SSF52777">
    <property type="entry name" value="CoA-dependent acyltransferases"/>
    <property type="match status" value="6"/>
</dbReference>
<dbReference type="PROSITE" id="PS00012">
    <property type="entry name" value="PHOSPHOPANTETHEINE"/>
    <property type="match status" value="2"/>
</dbReference>
<organism evidence="8 9">
    <name type="scientific">Xaviernesmea rhizosphaerae</name>
    <dbReference type="NCBI Taxonomy" id="1672749"/>
    <lineage>
        <taxon>Bacteria</taxon>
        <taxon>Pseudomonadati</taxon>
        <taxon>Pseudomonadota</taxon>
        <taxon>Alphaproteobacteria</taxon>
        <taxon>Hyphomicrobiales</taxon>
        <taxon>Rhizobiaceae</taxon>
        <taxon>Rhizobium/Agrobacterium group</taxon>
        <taxon>Xaviernesmea</taxon>
    </lineage>
</organism>
<feature type="domain" description="Carrier" evidence="7">
    <location>
        <begin position="998"/>
        <end position="1074"/>
    </location>
</feature>
<dbReference type="GO" id="GO:0005737">
    <property type="term" value="C:cytoplasm"/>
    <property type="evidence" value="ECO:0007669"/>
    <property type="project" value="TreeGrafter"/>
</dbReference>
<dbReference type="Gene3D" id="3.40.50.12780">
    <property type="entry name" value="N-terminal domain of ligase-like"/>
    <property type="match status" value="2"/>
</dbReference>
<reference evidence="8 9" key="1">
    <citation type="submission" date="2016-09" db="EMBL/GenBank/DDBJ databases">
        <title>Rhizobium sp. nov., a novel species isolated from the rice rhizosphere.</title>
        <authorList>
            <person name="Zhao J."/>
            <person name="Zhang X."/>
        </authorList>
    </citation>
    <scope>NUCLEOTIDE SEQUENCE [LARGE SCALE GENOMIC DNA]</scope>
    <source>
        <strain evidence="8 9">MH17</strain>
    </source>
</reference>
<comment type="caution">
    <text evidence="8">The sequence shown here is derived from an EMBL/GenBank/DDBJ whole genome shotgun (WGS) entry which is preliminary data.</text>
</comment>
<dbReference type="InterPro" id="IPR010071">
    <property type="entry name" value="AA_adenyl_dom"/>
</dbReference>
<keyword evidence="3" id="KW-0597">Phosphoprotein</keyword>
<sequence>MNELLTKLAGLSPERRALLERKLLERGMALSDRILPRADLSAPVPLSSAQKRLWFMQQLEPETVAYNMNLALSLAGPLDRAALERAFAALVARHEPLRTRFTQGADGQPQQIVEEAPALAIAYQDCRGKLDPDAAARRHVAALVATPYDLTRPPVRACLVAIRPDEHVLVLGLHHIISDRWSMGLLARDLSAFYRAEVTGAAASLEELPVQFADWALWERTRLASPEAARQLAEQALRLRGDLPVLELPLDRPRSPTAQFAGAHHPVRVEPALALALRALAAERNVSLFTLLLTAFNVFLHLLSDSDDIIVGSEVANRDRPETQAIMGPLVNTLVLRSDLSGDPTFSALLGRTAEAVRQALAQQDIPFERLVETVNPERSLSELNPLFQVKFDIQHSVTPPSELHGLTLAPYPLEEIATKYDLRFNLEDRQPDIAGRIEYSRKLFDPETIAQMFAGFERVLDLIAEAPERPLSRFSLLDAARERAIIAASAGPLRDFPEDACLHDLIRVQAEATPDAVAVTDGTVTWSYATLAAQSARIAAALMAEGVKPGDRVGLCMRRSPRMIAVLFGILEAGAAYVPLDADYPASRLAFIASDSGIDRVLSDHRPAFLSMELATKLRLIDVNDLPDSPLPPRAKTRPDDLAYIIYTSGSTGVPKGVAVEHRSVVAFLRWAQERFTREDVAFTFVPTSISFDLSVFELYAPLVRGGALVVADHFLALASLADKVELTLVNTVPSLLQAYLQEHRLPDSLRVATFCGEPLPAALVDALKRDYPRLAIHNLYGPSEDTCFSTEVALHGDRYTGGVVPIGRPLPETRAYILDRCGRLRPPGLSGELYLAGAGLARGYFGRPAQTAERFLPDPFSGHPGARLYRTGDRVRRRRDGLMEFQGRLDHQVKLRGLRIETGEIEHHLERLPGIEKAVVTVTPGADRQLAAFIEPKDGATLREEDLRRALSADLPSHMVPTLWCLVAHLPQQPNGKIDRAALPALLPAAEQSAAPPETAMERRVAEAWSAVLPGEAERSLGDHFFRLGGHSLLAMRMIARLAIDLPTRDVLRTLFAFPRLKEFAAALEAAGGTARQARIVALEDGTRPPLSYAQQRLWALSELEPDSVAYNIPAALRLRGPLDREALAQAFEGLSLRHAALRTRILTRDGRPEIVVSDRAELDIATIEAREDALPEHLSAESNRPFDLARGPLFRARIIALGAEDHVVLVVIHHIVSDAQSIAILLREAMALYEAGPEGVARLPALPLGYGDFAAWQRRQDFAPSLESWRRQLEGAPPLLDLPTDFPRPARQDHRGGSVRFALAPDVTAALLQCARQADATPFMAMLSAFAGLLSRYCGSPDVVIGTPISQRPDPALDNVVGLFVNTLALRLVHAPTMSFLDQIAQVRAHVIEAFRHQDVPFECLVDALAVSRSGSHNPVFQAMLNWQSAETPARLPAGLTGEALVLAQETAKVDLSLDVRQAGDGLSCNLIYRSDLFRRETIVHMAEAFETLLRGLLAAPATPQGRIPFLPEAQRRQIARWNDTARIQDPEITRLHSFFERSACRLPEAIAVTDRARSLTYAALDHRAGKLAAALVARGIGPGSAVGICLGRTVDLVAAILAVLKTGAAYVPLDPNYPRERIAFVAADARLALLLTQDARADFRAYATLDPAAVWEDATGDHPAPARESAASCRDLAYLIYTSGSTGKPKGVAIEHRNAVAFVHWALETFPAESFAGMLASTSVCFDLSIFEIFATLAAGGRIFMVEDLFELADAAFADEITLINTVPTPMMELMRFGPLPPRARTVCLAGEPLPESLAEAILADGAVEALYNLYGPSEDTTYSTGCRVQPGEPIHIGRPIANTTAHVLDEAFHEVPIGAPGELYLAGAGIARGYHDRPDLTAERFLPNPFASSGDHPLLYRTGDRVRRRADGNLDYLGRADRQMKISGFRIEPGEVEAVLMRHAAVTGAAVDAWRDETGHARLAAWVETAGEVAISDLTAFLSERLPRHLVPVLIARIDALPRLPNGKLDRKALPDPSRPDPSHADPSSKEPATSARKTPRPGTESRLAAIWEKLLGRSGIGREDNFFALGGDSILAIQVVAEARKQDLILSPRDLFLHATLAALAAATSIGKVEAESGPVTGAVAIGPAQAWFFGQAFAEPDHWNQALLLKPRQPIDASELRRALDHLHGAHDALRARFAHQDGAWQQSYGLVEAAPRLHHVRCGQADAAERLAETMHSLQRGFDLETGPVWGASLIEIEGGEQRLALAAHHLVIDGVSWRILLDDLATALQTGRNAGTRPALRRTTSFGQWIQRLAQTALFDGEFDDWSDIATAPADRLPRAADGGNRVADTALVVRTLDEEATVDLLHAAPSAYPIRPEELMIAALFSAVRAWTGARRLRLILESHGRSDLFPEVDLSRTIGWFTAFYPVLLQAETEAQPRALLLRVKESLRRIPHDGLGYGVLHHLKGRRLPVLEEIAEIRFNYLGQTDSLFSGDALFTRADESVGETRGAGNGRGVLLDINAIVSGGRLRVSFAYSCALHDRETIEALAARFEEALAELTALCLTSPEPGYTPADFPHMAIDQADLEAILRQL</sequence>
<comment type="cofactor">
    <cofactor evidence="1">
        <name>pantetheine 4'-phosphate</name>
        <dbReference type="ChEBI" id="CHEBI:47942"/>
    </cofactor>
</comment>
<dbReference type="RefSeq" id="WP_075636852.1">
    <property type="nucleotide sequence ID" value="NZ_MKIO01000041.1"/>
</dbReference>
<gene>
    <name evidence="8" type="ORF">BJF92_18280</name>
</gene>
<dbReference type="FunFam" id="3.30.300.30:FF:000015">
    <property type="entry name" value="Nonribosomal peptide synthase SidD"/>
    <property type="match status" value="1"/>
</dbReference>
<dbReference type="SUPFAM" id="SSF47336">
    <property type="entry name" value="ACP-like"/>
    <property type="match status" value="2"/>
</dbReference>
<dbReference type="InterPro" id="IPR023213">
    <property type="entry name" value="CAT-like_dom_sf"/>
</dbReference>
<dbReference type="InterPro" id="IPR025110">
    <property type="entry name" value="AMP-bd_C"/>
</dbReference>
<dbReference type="SUPFAM" id="SSF56801">
    <property type="entry name" value="Acetyl-CoA synthetase-like"/>
    <property type="match status" value="2"/>
</dbReference>
<dbReference type="InterPro" id="IPR001242">
    <property type="entry name" value="Condensation_dom"/>
</dbReference>
<dbReference type="InterPro" id="IPR045851">
    <property type="entry name" value="AMP-bd_C_sf"/>
</dbReference>
<dbReference type="CDD" id="cd19534">
    <property type="entry name" value="E_NRPS"/>
    <property type="match status" value="1"/>
</dbReference>
<dbReference type="EMBL" id="MKIO01000041">
    <property type="protein sequence ID" value="OLP52987.1"/>
    <property type="molecule type" value="Genomic_DNA"/>
</dbReference>
<dbReference type="NCBIfam" id="NF003417">
    <property type="entry name" value="PRK04813.1"/>
    <property type="match status" value="2"/>
</dbReference>
<dbReference type="Pfam" id="PF00668">
    <property type="entry name" value="Condensation"/>
    <property type="match status" value="3"/>
</dbReference>
<dbReference type="InterPro" id="IPR036736">
    <property type="entry name" value="ACP-like_sf"/>
</dbReference>
<dbReference type="InterPro" id="IPR006162">
    <property type="entry name" value="Ppantetheine_attach_site"/>
</dbReference>
<accession>A0A1Q9ADJ8</accession>
<dbReference type="InterPro" id="IPR000873">
    <property type="entry name" value="AMP-dep_synth/lig_dom"/>
</dbReference>
<dbReference type="PANTHER" id="PTHR45527">
    <property type="entry name" value="NONRIBOSOMAL PEPTIDE SYNTHETASE"/>
    <property type="match status" value="1"/>
</dbReference>
<dbReference type="GO" id="GO:0031177">
    <property type="term" value="F:phosphopantetheine binding"/>
    <property type="evidence" value="ECO:0007669"/>
    <property type="project" value="InterPro"/>
</dbReference>
<feature type="domain" description="Carrier" evidence="7">
    <location>
        <begin position="2044"/>
        <end position="2118"/>
    </location>
</feature>
<dbReference type="PANTHER" id="PTHR45527:SF1">
    <property type="entry name" value="FATTY ACID SYNTHASE"/>
    <property type="match status" value="1"/>
</dbReference>
<evidence type="ECO:0000256" key="3">
    <source>
        <dbReference type="ARBA" id="ARBA00022553"/>
    </source>
</evidence>
<evidence type="ECO:0000256" key="1">
    <source>
        <dbReference type="ARBA" id="ARBA00001957"/>
    </source>
</evidence>
<dbReference type="GO" id="GO:0003824">
    <property type="term" value="F:catalytic activity"/>
    <property type="evidence" value="ECO:0007669"/>
    <property type="project" value="InterPro"/>
</dbReference>
<protein>
    <recommendedName>
        <fullName evidence="7">Carrier domain-containing protein</fullName>
    </recommendedName>
</protein>
<dbReference type="PROSITE" id="PS50075">
    <property type="entry name" value="CARRIER"/>
    <property type="match status" value="2"/>
</dbReference>
<dbReference type="Pfam" id="PF00501">
    <property type="entry name" value="AMP-binding"/>
    <property type="match status" value="2"/>
</dbReference>
<keyword evidence="5" id="KW-0677">Repeat</keyword>
<dbReference type="OrthoDB" id="9803968at2"/>
<dbReference type="SMART" id="SM00823">
    <property type="entry name" value="PKS_PP"/>
    <property type="match status" value="1"/>
</dbReference>
<dbReference type="Gene3D" id="3.30.300.30">
    <property type="match status" value="2"/>
</dbReference>
<dbReference type="InterPro" id="IPR020806">
    <property type="entry name" value="PKS_PP-bd"/>
</dbReference>
<evidence type="ECO:0000313" key="8">
    <source>
        <dbReference type="EMBL" id="OLP52987.1"/>
    </source>
</evidence>
<name>A0A1Q9ADJ8_9HYPH</name>
<keyword evidence="2" id="KW-0596">Phosphopantetheine</keyword>
<dbReference type="NCBIfam" id="TIGR01720">
    <property type="entry name" value="NRPS-para261"/>
    <property type="match status" value="1"/>
</dbReference>
<evidence type="ECO:0000256" key="5">
    <source>
        <dbReference type="ARBA" id="ARBA00022737"/>
    </source>
</evidence>
<dbReference type="InterPro" id="IPR009081">
    <property type="entry name" value="PP-bd_ACP"/>
</dbReference>
<keyword evidence="4" id="KW-0479">Metal-binding</keyword>
<proteinExistence type="predicted"/>
<dbReference type="CDD" id="cd19531">
    <property type="entry name" value="LCL_NRPS-like"/>
    <property type="match status" value="2"/>
</dbReference>
<dbReference type="InterPro" id="IPR010060">
    <property type="entry name" value="NRPS_synth"/>
</dbReference>
<feature type="region of interest" description="Disordered" evidence="6">
    <location>
        <begin position="2012"/>
        <end position="2049"/>
    </location>
</feature>
<dbReference type="FunFam" id="1.10.1200.10:FF:000005">
    <property type="entry name" value="Nonribosomal peptide synthetase 1"/>
    <property type="match status" value="1"/>
</dbReference>
<dbReference type="GO" id="GO:0043041">
    <property type="term" value="P:amino acid activation for nonribosomal peptide biosynthetic process"/>
    <property type="evidence" value="ECO:0007669"/>
    <property type="project" value="TreeGrafter"/>
</dbReference>
<dbReference type="NCBIfam" id="TIGR01733">
    <property type="entry name" value="AA-adenyl-dom"/>
    <property type="match status" value="2"/>
</dbReference>
<dbReference type="Gene3D" id="1.10.1200.10">
    <property type="entry name" value="ACP-like"/>
    <property type="match status" value="2"/>
</dbReference>
<evidence type="ECO:0000256" key="2">
    <source>
        <dbReference type="ARBA" id="ARBA00022450"/>
    </source>
</evidence>
<evidence type="ECO:0000313" key="9">
    <source>
        <dbReference type="Proteomes" id="UP000186143"/>
    </source>
</evidence>
<dbReference type="InterPro" id="IPR020845">
    <property type="entry name" value="AMP-binding_CS"/>
</dbReference>